<name>F2Q992_SALET</name>
<gene>
    <name evidence="1" type="ORF">CTnscr_007</name>
</gene>
<sequence length="80" mass="9718">MTTSQLTSVIYMTRKRALTTTYIPSTVEIQEREVIKRTEKGYRLKRNNTDTKGSIYRDEHYNFLKITKPRWHLLQKKRKK</sequence>
<dbReference type="EMBL" id="FN298496">
    <property type="protein sequence ID" value="CAX68189.1"/>
    <property type="molecule type" value="Genomic_DNA"/>
</dbReference>
<proteinExistence type="predicted"/>
<evidence type="ECO:0000313" key="1">
    <source>
        <dbReference type="EMBL" id="CAX68189.1"/>
    </source>
</evidence>
<reference evidence="1" key="1">
    <citation type="submission" date="2009-04" db="EMBL/GenBank/DDBJ databases">
        <title>Novel enterobacterial integrative and conjugative elements (ICEs), including a mobilisable relateive of SPI-7.</title>
        <authorList>
            <person name="Seth-Smith H.M."/>
        </authorList>
    </citation>
    <scope>NUCLEOTIDE SEQUENCE</scope>
    <source>
        <strain evidence="1">5494-57</strain>
    </source>
</reference>
<dbReference type="AlphaFoldDB" id="F2Q992"/>
<accession>F2Q992</accession>
<protein>
    <submittedName>
        <fullName evidence="1">Uncharacterized protein</fullName>
    </submittedName>
</protein>
<organism evidence="1">
    <name type="scientific">Salmonella enterica I</name>
    <dbReference type="NCBI Taxonomy" id="59201"/>
    <lineage>
        <taxon>Bacteria</taxon>
        <taxon>Pseudomonadati</taxon>
        <taxon>Pseudomonadota</taxon>
        <taxon>Gammaproteobacteria</taxon>
        <taxon>Enterobacterales</taxon>
        <taxon>Enterobacteriaceae</taxon>
        <taxon>Salmonella</taxon>
    </lineage>
</organism>